<reference evidence="12" key="1">
    <citation type="submission" date="2013-03" db="EMBL/GenBank/DDBJ databases">
        <title>The Genome Sequence of Anopheles dirus WRAIR2.</title>
        <authorList>
            <consortium name="The Broad Institute Genomics Platform"/>
            <person name="Neafsey D.E."/>
            <person name="Walton C."/>
            <person name="Walker B."/>
            <person name="Young S.K."/>
            <person name="Zeng Q."/>
            <person name="Gargeya S."/>
            <person name="Fitzgerald M."/>
            <person name="Haas B."/>
            <person name="Abouelleil A."/>
            <person name="Allen A.W."/>
            <person name="Alvarado L."/>
            <person name="Arachchi H.M."/>
            <person name="Berlin A.M."/>
            <person name="Chapman S.B."/>
            <person name="Gainer-Dewar J."/>
            <person name="Goldberg J."/>
            <person name="Griggs A."/>
            <person name="Gujja S."/>
            <person name="Hansen M."/>
            <person name="Howarth C."/>
            <person name="Imamovic A."/>
            <person name="Ireland A."/>
            <person name="Larimer J."/>
            <person name="McCowan C."/>
            <person name="Murphy C."/>
            <person name="Pearson M."/>
            <person name="Poon T.W."/>
            <person name="Priest M."/>
            <person name="Roberts A."/>
            <person name="Saif S."/>
            <person name="Shea T."/>
            <person name="Sisk P."/>
            <person name="Sykes S."/>
            <person name="Wortman J."/>
            <person name="Nusbaum C."/>
            <person name="Birren B."/>
        </authorList>
    </citation>
    <scope>NUCLEOTIDE SEQUENCE [LARGE SCALE GENOMIC DNA]</scope>
    <source>
        <strain evidence="12">WRAIR2</strain>
    </source>
</reference>
<feature type="transmembrane region" description="Helical" evidence="10">
    <location>
        <begin position="67"/>
        <end position="88"/>
    </location>
</feature>
<keyword evidence="3" id="KW-0716">Sensory transduction</keyword>
<feature type="transmembrane region" description="Helical" evidence="10">
    <location>
        <begin position="295"/>
        <end position="316"/>
    </location>
</feature>
<evidence type="ECO:0000256" key="8">
    <source>
        <dbReference type="ARBA" id="ARBA00023170"/>
    </source>
</evidence>
<keyword evidence="12" id="KW-1185">Reference proteome</keyword>
<feature type="transmembrane region" description="Helical" evidence="10">
    <location>
        <begin position="131"/>
        <end position="153"/>
    </location>
</feature>
<evidence type="ECO:0000256" key="3">
    <source>
        <dbReference type="ARBA" id="ARBA00022606"/>
    </source>
</evidence>
<keyword evidence="8" id="KW-0675">Receptor</keyword>
<feature type="transmembrane region" description="Helical" evidence="10">
    <location>
        <begin position="184"/>
        <end position="212"/>
    </location>
</feature>
<protein>
    <submittedName>
        <fullName evidence="11">Uncharacterized protein</fullName>
    </submittedName>
</protein>
<evidence type="ECO:0000256" key="9">
    <source>
        <dbReference type="ARBA" id="ARBA00023224"/>
    </source>
</evidence>
<dbReference type="GO" id="GO:0005549">
    <property type="term" value="F:odorant binding"/>
    <property type="evidence" value="ECO:0007669"/>
    <property type="project" value="InterPro"/>
</dbReference>
<evidence type="ECO:0000256" key="10">
    <source>
        <dbReference type="SAM" id="Phobius"/>
    </source>
</evidence>
<name>A0A182NDC8_9DIPT</name>
<reference evidence="11" key="2">
    <citation type="submission" date="2020-05" db="UniProtKB">
        <authorList>
            <consortium name="EnsemblMetazoa"/>
        </authorList>
    </citation>
    <scope>IDENTIFICATION</scope>
    <source>
        <strain evidence="11">WRAIR2</strain>
    </source>
</reference>
<evidence type="ECO:0000256" key="2">
    <source>
        <dbReference type="ARBA" id="ARBA00022475"/>
    </source>
</evidence>
<keyword evidence="4 10" id="KW-0812">Transmembrane</keyword>
<dbReference type="STRING" id="7168.A0A182NDC8"/>
<dbReference type="InterPro" id="IPR004117">
    <property type="entry name" value="7tm6_olfct_rcpt"/>
</dbReference>
<dbReference type="VEuPathDB" id="VectorBase:ADIR005642"/>
<dbReference type="EnsemblMetazoa" id="ADIR005642-RA">
    <property type="protein sequence ID" value="ADIR005642-PA"/>
    <property type="gene ID" value="ADIR005642"/>
</dbReference>
<keyword evidence="9" id="KW-0807">Transducer</keyword>
<organism evidence="11 12">
    <name type="scientific">Anopheles dirus</name>
    <dbReference type="NCBI Taxonomy" id="7168"/>
    <lineage>
        <taxon>Eukaryota</taxon>
        <taxon>Metazoa</taxon>
        <taxon>Ecdysozoa</taxon>
        <taxon>Arthropoda</taxon>
        <taxon>Hexapoda</taxon>
        <taxon>Insecta</taxon>
        <taxon>Pterygota</taxon>
        <taxon>Neoptera</taxon>
        <taxon>Endopterygota</taxon>
        <taxon>Diptera</taxon>
        <taxon>Nematocera</taxon>
        <taxon>Culicoidea</taxon>
        <taxon>Culicidae</taxon>
        <taxon>Anophelinae</taxon>
        <taxon>Anopheles</taxon>
    </lineage>
</organism>
<dbReference type="GO" id="GO:0004984">
    <property type="term" value="F:olfactory receptor activity"/>
    <property type="evidence" value="ECO:0007669"/>
    <property type="project" value="InterPro"/>
</dbReference>
<evidence type="ECO:0000256" key="6">
    <source>
        <dbReference type="ARBA" id="ARBA00022989"/>
    </source>
</evidence>
<dbReference type="GO" id="GO:0005886">
    <property type="term" value="C:plasma membrane"/>
    <property type="evidence" value="ECO:0007669"/>
    <property type="project" value="UniProtKB-SubCell"/>
</dbReference>
<dbReference type="Proteomes" id="UP000075884">
    <property type="component" value="Unassembled WGS sequence"/>
</dbReference>
<comment type="subcellular location">
    <subcellularLocation>
        <location evidence="1">Cell membrane</location>
        <topology evidence="1">Multi-pass membrane protein</topology>
    </subcellularLocation>
</comment>
<evidence type="ECO:0000313" key="12">
    <source>
        <dbReference type="Proteomes" id="UP000075884"/>
    </source>
</evidence>
<proteinExistence type="predicted"/>
<evidence type="ECO:0000256" key="7">
    <source>
        <dbReference type="ARBA" id="ARBA00023136"/>
    </source>
</evidence>
<keyword evidence="7 10" id="KW-0472">Membrane</keyword>
<evidence type="ECO:0000256" key="1">
    <source>
        <dbReference type="ARBA" id="ARBA00004651"/>
    </source>
</evidence>
<keyword evidence="5" id="KW-0552">Olfaction</keyword>
<evidence type="ECO:0000256" key="5">
    <source>
        <dbReference type="ARBA" id="ARBA00022725"/>
    </source>
</evidence>
<evidence type="ECO:0000256" key="4">
    <source>
        <dbReference type="ARBA" id="ARBA00022692"/>
    </source>
</evidence>
<feature type="transmembrane region" description="Helical" evidence="10">
    <location>
        <begin position="37"/>
        <end position="61"/>
    </location>
</feature>
<evidence type="ECO:0000313" key="11">
    <source>
        <dbReference type="EnsemblMetazoa" id="ADIR005642-PA"/>
    </source>
</evidence>
<keyword evidence="2" id="KW-1003">Cell membrane</keyword>
<accession>A0A182NDC8</accession>
<sequence>MKFTLSHDLYVHNLSMIRWYASFVGLDIMEPNYRPNVLTFAAGFGSSMLLVGEFYTVWYFWPNLVKIMESAAMYGVIIQGVVKFYTAVRYRKFFEVMYNRLDLFHYECRQHEQNNATLLKLMERICLLRQYLTLQFCITLAILVFTPAVVYFFKNDTVLIFTILIPFTDPEKTSHYWINLSLQLYLVVIGTAGFIAAESVLILFVTSVAGYANVLKNEINEMNSLLLNAEHTGDRHVVKAKLLEILLLHQRVLEYEQDLEQRYYLNNWVQVASIVINLTGALFGCYVNGSFTMFSIGIAVTVQLFELCLLGTILSIKNEEIEHAFYNSLWYLMDRSERRIFQIMFHKSQHAVEMTVASMAPLNIVLFISIMRKIYAFAMMLMSFFE</sequence>
<dbReference type="GO" id="GO:0007165">
    <property type="term" value="P:signal transduction"/>
    <property type="evidence" value="ECO:0007669"/>
    <property type="project" value="UniProtKB-KW"/>
</dbReference>
<dbReference type="AlphaFoldDB" id="A0A182NDC8"/>
<dbReference type="PANTHER" id="PTHR21137">
    <property type="entry name" value="ODORANT RECEPTOR"/>
    <property type="match status" value="1"/>
</dbReference>
<keyword evidence="6 10" id="KW-1133">Transmembrane helix</keyword>
<feature type="transmembrane region" description="Helical" evidence="10">
    <location>
        <begin position="268"/>
        <end position="289"/>
    </location>
</feature>
<dbReference type="PANTHER" id="PTHR21137:SF35">
    <property type="entry name" value="ODORANT RECEPTOR 19A-RELATED"/>
    <property type="match status" value="1"/>
</dbReference>
<dbReference type="Pfam" id="PF02949">
    <property type="entry name" value="7tm_6"/>
    <property type="match status" value="1"/>
</dbReference>